<gene>
    <name evidence="2" type="ORF">GSOID_T00029993001</name>
</gene>
<proteinExistence type="predicted"/>
<reference evidence="2" key="1">
    <citation type="journal article" date="2010" name="Science">
        <title>Plasticity of animal genome architecture unmasked by rapid evolution of a pelagic tunicate.</title>
        <authorList>
            <person name="Denoeud F."/>
            <person name="Henriet S."/>
            <person name="Mungpakdee S."/>
            <person name="Aury J.M."/>
            <person name="Da Silva C."/>
            <person name="Brinkmann H."/>
            <person name="Mikhaleva J."/>
            <person name="Olsen L.C."/>
            <person name="Jubin C."/>
            <person name="Canestro C."/>
            <person name="Bouquet J.M."/>
            <person name="Danks G."/>
            <person name="Poulain J."/>
            <person name="Campsteijn C."/>
            <person name="Adamski M."/>
            <person name="Cross I."/>
            <person name="Yadetie F."/>
            <person name="Muffato M."/>
            <person name="Louis A."/>
            <person name="Butcher S."/>
            <person name="Tsagkogeorga G."/>
            <person name="Konrad A."/>
            <person name="Singh S."/>
            <person name="Jensen M.F."/>
            <person name="Cong E.H."/>
            <person name="Eikeseth-Otteraa H."/>
            <person name="Noel B."/>
            <person name="Anthouard V."/>
            <person name="Porcel B.M."/>
            <person name="Kachouri-Lafond R."/>
            <person name="Nishino A."/>
            <person name="Ugolini M."/>
            <person name="Chourrout P."/>
            <person name="Nishida H."/>
            <person name="Aasland R."/>
            <person name="Huzurbazar S."/>
            <person name="Westhof E."/>
            <person name="Delsuc F."/>
            <person name="Lehrach H."/>
            <person name="Reinhardt R."/>
            <person name="Weissenbach J."/>
            <person name="Roy S.W."/>
            <person name="Artiguenave F."/>
            <person name="Postlethwait J.H."/>
            <person name="Manak J.R."/>
            <person name="Thompson E.M."/>
            <person name="Jaillon O."/>
            <person name="Du Pasquier L."/>
            <person name="Boudinot P."/>
            <person name="Liberles D.A."/>
            <person name="Volff J.N."/>
            <person name="Philippe H."/>
            <person name="Lenhard B."/>
            <person name="Roest Crollius H."/>
            <person name="Wincker P."/>
            <person name="Chourrout D."/>
        </authorList>
    </citation>
    <scope>NUCLEOTIDE SEQUENCE [LARGE SCALE GENOMIC DNA]</scope>
</reference>
<evidence type="ECO:0008006" key="3">
    <source>
        <dbReference type="Google" id="ProtNLM"/>
    </source>
</evidence>
<dbReference type="EMBL" id="FN654871">
    <property type="protein sequence ID" value="CBY36931.1"/>
    <property type="molecule type" value="Genomic_DNA"/>
</dbReference>
<protein>
    <recommendedName>
        <fullName evidence="3">CUB domain-containing protein</fullName>
    </recommendedName>
</protein>
<evidence type="ECO:0000313" key="2">
    <source>
        <dbReference type="EMBL" id="CBY36931.1"/>
    </source>
</evidence>
<accession>E4YN83</accession>
<sequence length="834" mass="92422">MKIFQALVLGAFAAKGGKKKAEREAAKAAAEGAAEAAAAEAERLSSTPELGPGDTISMKNYGDNERKTWDVVADNDGVTSLTFKFVGSKTSMDWASDDCPDYIMIEPQSEKGEALDTVYFCGSGDAATSYFFHTGDVKTFVPRQKFGLKGWDHAWDTFARKAKVTFVSDSTGNGGDFEIVVGEQQRASPCRTRSDCQHVGLNRHVCAINDVTKEKICKEVDCTRHDHCTNGEDGAEIQKCFENKCTKTECRLREHCKEQEICSKNKCVAVDCTLHSHCDQSDGPKRCSATVCEPVGCVGKSDCKPNQLCVENECVTHECLGHLTCEVDFPERCKDGICKCVGRECKKQECTKHSHCDDGGLCDNNPLKYPSFTCYNEVDGVKTCRNHTQCGPKAKCQDKRCVSVECRTNADCSDKKGENAWRCHDENTAKTDDEVNTCYAVDCNKHDQCPTKHACQDNACVPVTCRTNADCTGNFLCNKPDRSDPTQNFCKAVDCIGHKACLDHSNQDCKDGKCLCIENSCKTQTCVTSAHCKGKKERCHNNQCVEAECSSHDHCLTAFPDGNGFFKPAKCFPNCYTEKGRKYCLPKCEIVECRTLSDCDGKEICDKVKNECKKVDCRGHGHCKDKEICFKNVCKPVTCTTNYHCGKSEICENNDCKSVNCKGHDQCDEKARCINHECVPRECTKNDHCSKTAGSFQKCDKIDGKCIDIECIGHNACNTLKLNSFGDDCSEGHCLCLGNKCYKQTCRTNDHCGDMERCVGNTCESVDCTSHDHCDDKQVCKDNICIDVQCRDREHCQDKQICGGQEHNNTCIPVDCTSHEDCENFQGRVVKYSF</sequence>
<feature type="region of interest" description="Disordered" evidence="1">
    <location>
        <begin position="39"/>
        <end position="61"/>
    </location>
</feature>
<evidence type="ECO:0000256" key="1">
    <source>
        <dbReference type="SAM" id="MobiDB-lite"/>
    </source>
</evidence>
<organism evidence="2">
    <name type="scientific">Oikopleura dioica</name>
    <name type="common">Tunicate</name>
    <dbReference type="NCBI Taxonomy" id="34765"/>
    <lineage>
        <taxon>Eukaryota</taxon>
        <taxon>Metazoa</taxon>
        <taxon>Chordata</taxon>
        <taxon>Tunicata</taxon>
        <taxon>Appendicularia</taxon>
        <taxon>Copelata</taxon>
        <taxon>Oikopleuridae</taxon>
        <taxon>Oikopleura</taxon>
    </lineage>
</organism>
<dbReference type="Proteomes" id="UP000011014">
    <property type="component" value="Unassembled WGS sequence"/>
</dbReference>
<dbReference type="AlphaFoldDB" id="E4YN83"/>
<name>E4YN83_OIKDI</name>